<dbReference type="OMA" id="HRRIFRV"/>
<feature type="compositionally biased region" description="Low complexity" evidence="1">
    <location>
        <begin position="415"/>
        <end position="435"/>
    </location>
</feature>
<dbReference type="GeneID" id="11496301"/>
<evidence type="ECO:0000313" key="3">
    <source>
        <dbReference type="Proteomes" id="UP000000689"/>
    </source>
</evidence>
<feature type="compositionally biased region" description="Polar residues" evidence="1">
    <location>
        <begin position="250"/>
        <end position="272"/>
    </location>
</feature>
<feature type="compositionally biased region" description="Polar residues" evidence="1">
    <location>
        <begin position="569"/>
        <end position="592"/>
    </location>
</feature>
<dbReference type="OrthoDB" id="4067613at2759"/>
<organism evidence="2 3">
    <name type="scientific">Naumovozyma dairenensis (strain ATCC 10597 / BCRC 20456 / CBS 421 / NBRC 0211 / NRRL Y-12639)</name>
    <name type="common">Saccharomyces dairenensis</name>
    <dbReference type="NCBI Taxonomy" id="1071378"/>
    <lineage>
        <taxon>Eukaryota</taxon>
        <taxon>Fungi</taxon>
        <taxon>Dikarya</taxon>
        <taxon>Ascomycota</taxon>
        <taxon>Saccharomycotina</taxon>
        <taxon>Saccharomycetes</taxon>
        <taxon>Saccharomycetales</taxon>
        <taxon>Saccharomycetaceae</taxon>
        <taxon>Naumovozyma</taxon>
    </lineage>
</organism>
<evidence type="ECO:0008006" key="4">
    <source>
        <dbReference type="Google" id="ProtNLM"/>
    </source>
</evidence>
<feature type="region of interest" description="Disordered" evidence="1">
    <location>
        <begin position="240"/>
        <end position="278"/>
    </location>
</feature>
<gene>
    <name evidence="2" type="primary">NDAI0C05080</name>
    <name evidence="2" type="ordered locus">NDAI_0C05080</name>
</gene>
<evidence type="ECO:0000313" key="2">
    <source>
        <dbReference type="EMBL" id="CCD24167.1"/>
    </source>
</evidence>
<proteinExistence type="predicted"/>
<feature type="compositionally biased region" description="Basic and acidic residues" evidence="1">
    <location>
        <begin position="301"/>
        <end position="324"/>
    </location>
</feature>
<evidence type="ECO:0000256" key="1">
    <source>
        <dbReference type="SAM" id="MobiDB-lite"/>
    </source>
</evidence>
<feature type="region of interest" description="Disordered" evidence="1">
    <location>
        <begin position="569"/>
        <end position="596"/>
    </location>
</feature>
<accession>G0W8Q6</accession>
<dbReference type="RefSeq" id="XP_003669410.1">
    <property type="nucleotide sequence ID" value="XM_003669362.1"/>
</dbReference>
<dbReference type="eggNOG" id="ENOG502QSS3">
    <property type="taxonomic scope" value="Eukaryota"/>
</dbReference>
<dbReference type="HOGENOM" id="CLU_017547_0_0_1"/>
<feature type="compositionally biased region" description="Polar residues" evidence="1">
    <location>
        <begin position="25"/>
        <end position="79"/>
    </location>
</feature>
<feature type="region of interest" description="Disordered" evidence="1">
    <location>
        <begin position="1"/>
        <end position="161"/>
    </location>
</feature>
<dbReference type="AlphaFoldDB" id="G0W8Q6"/>
<feature type="compositionally biased region" description="Basic and acidic residues" evidence="1">
    <location>
        <begin position="791"/>
        <end position="809"/>
    </location>
</feature>
<name>G0W8Q6_NAUDC</name>
<reference evidence="2 3" key="1">
    <citation type="journal article" date="2011" name="Proc. Natl. Acad. Sci. U.S.A.">
        <title>Evolutionary erosion of yeast sex chromosomes by mating-type switching accidents.</title>
        <authorList>
            <person name="Gordon J.L."/>
            <person name="Armisen D."/>
            <person name="Proux-Wera E."/>
            <person name="Oheigeartaigh S.S."/>
            <person name="Byrne K.P."/>
            <person name="Wolfe K.H."/>
        </authorList>
    </citation>
    <scope>NUCLEOTIDE SEQUENCE [LARGE SCALE GENOMIC DNA]</scope>
    <source>
        <strain evidence="3">ATCC 10597 / BCRC 20456 / CBS 421 / NBRC 0211 / NRRL Y-12639</strain>
    </source>
</reference>
<feature type="region of interest" description="Disordered" evidence="1">
    <location>
        <begin position="300"/>
        <end position="324"/>
    </location>
</feature>
<feature type="region of interest" description="Disordered" evidence="1">
    <location>
        <begin position="772"/>
        <end position="836"/>
    </location>
</feature>
<protein>
    <recommendedName>
        <fullName evidence="4">Altered inheritance of mitochondria protein 21</fullName>
    </recommendedName>
</protein>
<dbReference type="Proteomes" id="UP000000689">
    <property type="component" value="Chromosome 3"/>
</dbReference>
<feature type="region of interest" description="Disordered" evidence="1">
    <location>
        <begin position="399"/>
        <end position="440"/>
    </location>
</feature>
<dbReference type="EMBL" id="HE580269">
    <property type="protein sequence ID" value="CCD24167.1"/>
    <property type="molecule type" value="Genomic_DNA"/>
</dbReference>
<sequence>MFGNGTNNKNKRKSYFFFGNENKPSESVHNTTKANTVTTSKPLKPKSSPTGKITANKSPLSASRNVSTAGSHSNPNLSAATKLKKPLDSTPLRNTNPFLERQETNTSSLYSLADRADPLVLPRGSTPCKDSRNPFLDSMSEPGQSQGHPARARRRPPPPLDMELVKNATQEIKLEQDHNVSELTKLSINSENTTTQESRLKSDSTIQAEPVHKPYQQHVRQRSEAEKLEDDIDAYIIQHSREQSVKLTPPRSNSYTSDKQFRITNSSSSNDNIPDLRPWTDTSGDMITPEYPLMYTPHFASAEDRNDHDIKEKPLEDDTDRNKDRFSFTTSVSEKSVRSIPNGAVNLKVQNDSPILPASTPAIKDLPPEQMHMLNDDENSIQQSEENIVLRIANNDLTKSVSNKPEEDSYDGNPSRSFTKMSTASSSSNSSSAFLSHKDDINQRDESFESDDEHRQFRVVNEDRPNFYMDGDDSMTMDNEDKQTVNTEHSSASSYNYEVAPKNTKGLKIDGQHTQDDSSSISTNPSIMNNIPTLLSSEHASLTNTPILNKEENLGSPPVKLQVNTDTPALSASLSTPSKRSLNTTITSQSLPSPKAEKMGTLVSSYVEELRLKYYKTSNFLQAPPNLPSSLKQKNNIIQPKNIRVRIRTSSKQIGIKHGKVKQKLLTLETTNEESNDLNGTKLNVDHTKEFHKLLNKENSLDGPSNSSIVKDVDFEEDFMKEIPGDEAYDSDDAMAPLREKKKNNINNNPSKISRNNTVVSYYTKKLRKNGAASGNDYAANHELPTDIPLDDYKEKQSFSSNKPERSDSTDSNDSNILDMEYSLGKGLHVANPDSD</sequence>
<dbReference type="KEGG" id="ndi:NDAI_0C05080"/>
<keyword evidence="3" id="KW-1185">Reference proteome</keyword>